<dbReference type="InterPro" id="IPR046450">
    <property type="entry name" value="PA_dom_sf"/>
</dbReference>
<feature type="region of interest" description="Disordered" evidence="1">
    <location>
        <begin position="18"/>
        <end position="51"/>
    </location>
</feature>
<dbReference type="PANTHER" id="PTHR12147">
    <property type="entry name" value="METALLOPEPTIDASE M28 FAMILY MEMBER"/>
    <property type="match status" value="1"/>
</dbReference>
<keyword evidence="5" id="KW-1185">Reference proteome</keyword>
<dbReference type="InterPro" id="IPR003137">
    <property type="entry name" value="PA_domain"/>
</dbReference>
<dbReference type="EMBL" id="VSRQ01000002">
    <property type="protein sequence ID" value="TYK51448.1"/>
    <property type="molecule type" value="Genomic_DNA"/>
</dbReference>
<dbReference type="SUPFAM" id="SSF52025">
    <property type="entry name" value="PA domain"/>
    <property type="match status" value="1"/>
</dbReference>
<sequence>MAAHRLPLQDRGTDRFLRPVIADPSGGHGLRGRPGLAGDRHSRGVPDHRHDPGVHAVHSWVTANDDPTSGLVTRARPHQAGVLAPSPKAGSCMSSGTFKRYVHRAGTLATAVLVTVTCVAGTSAAREQSLRDGARGEHLAGLVNIKRAQNHLAALEAAADRGGGSRAPGTRGFELSQAYVRKQLRNAGYEVQEQSFSFLFTQDLDARYQYPGTGEEVKIKTINFTPSTPTEGLEGTVVPVPLNGAPGCTPADYANLPIKGAIALVRRGGCRFTDKQKIAAGAGATAVLFYNDQPGLLYASLATPEDGLIPSGAMTAAQGEELARRAADGTLQIRVFLRQLVENRTTSNLIAETRAGDPSHVLMVGAHLDSVPEGPGINDNGSGAAGTLELALALARSSNPLSEKVRFAWWSAEEWGQIGSESYLKAIPADQKAKISGYIDLSKLGSPNYIRGYLDPTDEDHSGGPVGAPGSAELQTALKRGLTHSGNPAIPLDLNGSRQADWISFFDQSIPVAGLFSGSEGDKTAHEAELFGGEPGKPYDPCQHTPCDRRTNINPQIFGQNIKAAAYALTLLTNPEAHK</sequence>
<evidence type="ECO:0000313" key="4">
    <source>
        <dbReference type="EMBL" id="TYK51448.1"/>
    </source>
</evidence>
<feature type="domain" description="PA" evidence="2">
    <location>
        <begin position="234"/>
        <end position="322"/>
    </location>
</feature>
<dbReference type="PANTHER" id="PTHR12147:SF26">
    <property type="entry name" value="PEPTIDASE M28 DOMAIN-CONTAINING PROTEIN"/>
    <property type="match status" value="1"/>
</dbReference>
<dbReference type="Pfam" id="PF04389">
    <property type="entry name" value="Peptidase_M28"/>
    <property type="match status" value="1"/>
</dbReference>
<comment type="caution">
    <text evidence="4">The sequence shown here is derived from an EMBL/GenBank/DDBJ whole genome shotgun (WGS) entry which is preliminary data.</text>
</comment>
<organism evidence="4 5">
    <name type="scientific">Actinomadura decatromicini</name>
    <dbReference type="NCBI Taxonomy" id="2604572"/>
    <lineage>
        <taxon>Bacteria</taxon>
        <taxon>Bacillati</taxon>
        <taxon>Actinomycetota</taxon>
        <taxon>Actinomycetes</taxon>
        <taxon>Streptosporangiales</taxon>
        <taxon>Thermomonosporaceae</taxon>
        <taxon>Actinomadura</taxon>
    </lineage>
</organism>
<protein>
    <submittedName>
        <fullName evidence="4">M20/M25/M40 family metallo-hydrolase</fullName>
    </submittedName>
</protein>
<name>A0A5D3FTW1_9ACTN</name>
<dbReference type="Gene3D" id="3.50.30.30">
    <property type="match status" value="1"/>
</dbReference>
<feature type="compositionally biased region" description="Basic and acidic residues" evidence="1">
    <location>
        <begin position="38"/>
        <end position="51"/>
    </location>
</feature>
<evidence type="ECO:0000313" key="5">
    <source>
        <dbReference type="Proteomes" id="UP000323505"/>
    </source>
</evidence>
<dbReference type="GO" id="GO:0008235">
    <property type="term" value="F:metalloexopeptidase activity"/>
    <property type="evidence" value="ECO:0007669"/>
    <property type="project" value="InterPro"/>
</dbReference>
<dbReference type="Pfam" id="PF02225">
    <property type="entry name" value="PA"/>
    <property type="match status" value="1"/>
</dbReference>
<accession>A0A5D3FTW1</accession>
<proteinExistence type="predicted"/>
<dbReference type="AlphaFoldDB" id="A0A5D3FTW1"/>
<evidence type="ECO:0000259" key="2">
    <source>
        <dbReference type="Pfam" id="PF02225"/>
    </source>
</evidence>
<gene>
    <name evidence="4" type="ORF">FXF68_13695</name>
</gene>
<evidence type="ECO:0000259" key="3">
    <source>
        <dbReference type="Pfam" id="PF04389"/>
    </source>
</evidence>
<dbReference type="SUPFAM" id="SSF53187">
    <property type="entry name" value="Zn-dependent exopeptidases"/>
    <property type="match status" value="1"/>
</dbReference>
<reference evidence="4 5" key="1">
    <citation type="submission" date="2019-08" db="EMBL/GenBank/DDBJ databases">
        <title>Actinomadura sp. nov. CYP1-5 isolated from mountain soil.</title>
        <authorList>
            <person name="Songsumanus A."/>
            <person name="Kuncharoen N."/>
            <person name="Kudo T."/>
            <person name="Yuki M."/>
            <person name="Igarashi Y."/>
            <person name="Tanasupawat S."/>
        </authorList>
    </citation>
    <scope>NUCLEOTIDE SEQUENCE [LARGE SCALE GENOMIC DNA]</scope>
    <source>
        <strain evidence="4 5">CYP1-5</strain>
    </source>
</reference>
<dbReference type="InterPro" id="IPR045175">
    <property type="entry name" value="M28_fam"/>
</dbReference>
<feature type="domain" description="Peptidase M28" evidence="3">
    <location>
        <begin position="348"/>
        <end position="567"/>
    </location>
</feature>
<evidence type="ECO:0000256" key="1">
    <source>
        <dbReference type="SAM" id="MobiDB-lite"/>
    </source>
</evidence>
<dbReference type="Gene3D" id="3.40.630.10">
    <property type="entry name" value="Zn peptidases"/>
    <property type="match status" value="1"/>
</dbReference>
<dbReference type="GO" id="GO:0006508">
    <property type="term" value="P:proteolysis"/>
    <property type="evidence" value="ECO:0007669"/>
    <property type="project" value="InterPro"/>
</dbReference>
<dbReference type="InterPro" id="IPR007484">
    <property type="entry name" value="Peptidase_M28"/>
</dbReference>
<keyword evidence="4" id="KW-0378">Hydrolase</keyword>
<dbReference type="Proteomes" id="UP000323505">
    <property type="component" value="Unassembled WGS sequence"/>
</dbReference>